<dbReference type="PANTHER" id="PTHR13780:SF35">
    <property type="entry name" value="LD22662P"/>
    <property type="match status" value="1"/>
</dbReference>
<dbReference type="Gene3D" id="2.60.40.10">
    <property type="entry name" value="Immunoglobulins"/>
    <property type="match status" value="1"/>
</dbReference>
<sequence>MFPTGGDQGTASGGGIPSVLVPTRFVWPHGGRRVHLVGSFTRWVDPLPMSPVEGCPSVFQAIYNLPPGLHQYKFIVDGECRHDEQQPVMAATFGTVNVLFVTAPELSTTVVTSELLGMRANMEVDREVFERVVTVSDDTMQEPVQRISEAEIEVSRHQIGDFLSSHTAYELLPDSGKVVALDISLPVKQAFHVLYEQGITVAPLWDYNKGEFVGMLSASDFITILREIGNYGAILSEEELETHTIAAWKNQKMFINRQRDQSSTPYWRPLVHVSPHDSLKDVAEKILHNEFATVPVIHYSSQDGSSPQLLHLASLSGILKCICRHFRHASSSLPLLQLPISLLPLGTWIREIGEVGGRTLQMLQPNASLSDALSLLLEARVSAIPIVDDHGSLLDIYSRSDITALAKDRAYAQVQIDKMSIHQALQLGQDRNTTAAFGGRRCHMCLRSDTLQKVMECLANPGVRRVICVEAGSNRVQGIISLSDIFKFLFG</sequence>
<dbReference type="InterPro" id="IPR050511">
    <property type="entry name" value="AMPK_gamma/SDS23_families"/>
</dbReference>
<dbReference type="SUPFAM" id="SSF81296">
    <property type="entry name" value="E set domains"/>
    <property type="match status" value="1"/>
</dbReference>
<dbReference type="FunFam" id="2.60.40.10:FF:001860">
    <property type="entry name" value="Sucrose nonfermenting 4-like protein"/>
    <property type="match status" value="1"/>
</dbReference>
<keyword evidence="2" id="KW-0677">Repeat</keyword>
<reference evidence="6" key="1">
    <citation type="submission" date="2015-02" db="EMBL/GenBank/DDBJ databases">
        <title>A transcriptome of Wollemia nobilis - a relic of Gondwana.</title>
        <authorList>
            <person name="Chia J.Y."/>
            <person name="Leong Y.S."/>
            <person name="Abdul Karim S."/>
            <person name="Wan Azmi N."/>
            <person name="Hercus R."/>
            <person name="Croft L."/>
        </authorList>
    </citation>
    <scope>NUCLEOTIDE SEQUENCE</scope>
    <source>
        <strain evidence="6">MaeBrown</strain>
        <tissue evidence="6">Leaf</tissue>
    </source>
</reference>
<comment type="similarity">
    <text evidence="1">Belongs to the 5'-AMP-activated protein kinase gamma subunit family.</text>
</comment>
<dbReference type="SUPFAM" id="SSF54631">
    <property type="entry name" value="CBS-domain pair"/>
    <property type="match status" value="2"/>
</dbReference>
<dbReference type="InterPro" id="IPR046342">
    <property type="entry name" value="CBS_dom_sf"/>
</dbReference>
<evidence type="ECO:0000256" key="1">
    <source>
        <dbReference type="ARBA" id="ARBA00006750"/>
    </source>
</evidence>
<evidence type="ECO:0000256" key="4">
    <source>
        <dbReference type="PROSITE-ProRule" id="PRU00703"/>
    </source>
</evidence>
<evidence type="ECO:0000313" key="6">
    <source>
        <dbReference type="EMBL" id="JAG88764.1"/>
    </source>
</evidence>
<dbReference type="InterPro" id="IPR000644">
    <property type="entry name" value="CBS_dom"/>
</dbReference>
<evidence type="ECO:0000256" key="3">
    <source>
        <dbReference type="ARBA" id="ARBA00023122"/>
    </source>
</evidence>
<evidence type="ECO:0000256" key="2">
    <source>
        <dbReference type="ARBA" id="ARBA00022737"/>
    </source>
</evidence>
<dbReference type="EMBL" id="GCHU01005658">
    <property type="protein sequence ID" value="JAG88764.1"/>
    <property type="molecule type" value="Transcribed_RNA"/>
</dbReference>
<organism evidence="6">
    <name type="scientific">Wollemia nobilis</name>
    <dbReference type="NCBI Taxonomy" id="56998"/>
    <lineage>
        <taxon>Eukaryota</taxon>
        <taxon>Viridiplantae</taxon>
        <taxon>Streptophyta</taxon>
        <taxon>Embryophyta</taxon>
        <taxon>Tracheophyta</taxon>
        <taxon>Spermatophyta</taxon>
        <taxon>Pinopsida</taxon>
        <taxon>Pinidae</taxon>
        <taxon>Conifers II</taxon>
        <taxon>Araucariales</taxon>
        <taxon>Araucariaceae</taxon>
        <taxon>Wollemia</taxon>
    </lineage>
</organism>
<dbReference type="GO" id="GO:0009507">
    <property type="term" value="C:chloroplast"/>
    <property type="evidence" value="ECO:0007669"/>
    <property type="project" value="UniProtKB-ARBA"/>
</dbReference>
<dbReference type="InterPro" id="IPR014756">
    <property type="entry name" value="Ig_E-set"/>
</dbReference>
<name>A0A0C9RXK9_9CONI</name>
<keyword evidence="3 4" id="KW-0129">CBS domain</keyword>
<dbReference type="Pfam" id="PF16561">
    <property type="entry name" value="AMPK1_CBM"/>
    <property type="match status" value="1"/>
</dbReference>
<dbReference type="InterPro" id="IPR013783">
    <property type="entry name" value="Ig-like_fold"/>
</dbReference>
<dbReference type="SMART" id="SM00116">
    <property type="entry name" value="CBS"/>
    <property type="match status" value="4"/>
</dbReference>
<feature type="domain" description="CBS" evidence="5">
    <location>
        <begin position="171"/>
        <end position="234"/>
    </location>
</feature>
<dbReference type="PANTHER" id="PTHR13780">
    <property type="entry name" value="AMP-ACTIVATED PROTEIN KINASE, GAMMA REGULATORY SUBUNIT"/>
    <property type="match status" value="1"/>
</dbReference>
<protein>
    <submittedName>
        <fullName evidence="6">TSA: Wollemia nobilis Ref_Wollemi_Transcript_5696_3130 transcribed RNA sequence</fullName>
    </submittedName>
</protein>
<evidence type="ECO:0000259" key="5">
    <source>
        <dbReference type="PROSITE" id="PS51371"/>
    </source>
</evidence>
<proteinExistence type="inferred from homology"/>
<dbReference type="CDD" id="cd02859">
    <property type="entry name" value="E_set_AMPKbeta_like_N"/>
    <property type="match status" value="1"/>
</dbReference>
<dbReference type="Gene3D" id="3.10.580.10">
    <property type="entry name" value="CBS-domain"/>
    <property type="match status" value="2"/>
</dbReference>
<dbReference type="AlphaFoldDB" id="A0A0C9RXK9"/>
<accession>A0A0C9RXK9</accession>
<dbReference type="PROSITE" id="PS51371">
    <property type="entry name" value="CBS"/>
    <property type="match status" value="2"/>
</dbReference>
<dbReference type="Pfam" id="PF00571">
    <property type="entry name" value="CBS"/>
    <property type="match status" value="4"/>
</dbReference>
<dbReference type="InterPro" id="IPR032640">
    <property type="entry name" value="AMPK1_CBM"/>
</dbReference>
<feature type="domain" description="CBS" evidence="5">
    <location>
        <begin position="356"/>
        <end position="414"/>
    </location>
</feature>